<evidence type="ECO:0000313" key="8">
    <source>
        <dbReference type="Proteomes" id="UP000094472"/>
    </source>
</evidence>
<feature type="transmembrane region" description="Helical" evidence="5">
    <location>
        <begin position="156"/>
        <end position="175"/>
    </location>
</feature>
<proteinExistence type="predicted"/>
<feature type="domain" description="O-antigen ligase-related" evidence="6">
    <location>
        <begin position="115"/>
        <end position="265"/>
    </location>
</feature>
<dbReference type="STRING" id="1774969.AUC69_09160"/>
<name>A0A1E3W1Z2_9HYPH</name>
<dbReference type="Pfam" id="PF04932">
    <property type="entry name" value="Wzy_C"/>
    <property type="match status" value="1"/>
</dbReference>
<evidence type="ECO:0000256" key="1">
    <source>
        <dbReference type="ARBA" id="ARBA00004141"/>
    </source>
</evidence>
<dbReference type="EMBL" id="LPWF01000016">
    <property type="protein sequence ID" value="ODR99759.1"/>
    <property type="molecule type" value="Genomic_DNA"/>
</dbReference>
<dbReference type="InterPro" id="IPR051533">
    <property type="entry name" value="WaaL-like"/>
</dbReference>
<dbReference type="GO" id="GO:0016020">
    <property type="term" value="C:membrane"/>
    <property type="evidence" value="ECO:0007669"/>
    <property type="project" value="UniProtKB-SubCell"/>
</dbReference>
<dbReference type="PANTHER" id="PTHR37422:SF13">
    <property type="entry name" value="LIPOPOLYSACCHARIDE BIOSYNTHESIS PROTEIN PA4999-RELATED"/>
    <property type="match status" value="1"/>
</dbReference>
<comment type="subcellular location">
    <subcellularLocation>
        <location evidence="1">Membrane</location>
        <topology evidence="1">Multi-pass membrane protein</topology>
    </subcellularLocation>
</comment>
<feature type="transmembrane region" description="Helical" evidence="5">
    <location>
        <begin position="110"/>
        <end position="126"/>
    </location>
</feature>
<feature type="transmembrane region" description="Helical" evidence="5">
    <location>
        <begin position="249"/>
        <end position="274"/>
    </location>
</feature>
<evidence type="ECO:0000256" key="3">
    <source>
        <dbReference type="ARBA" id="ARBA00022989"/>
    </source>
</evidence>
<feature type="transmembrane region" description="Helical" evidence="5">
    <location>
        <begin position="85"/>
        <end position="103"/>
    </location>
</feature>
<comment type="caution">
    <text evidence="7">The sequence shown here is derived from an EMBL/GenBank/DDBJ whole genome shotgun (WGS) entry which is preliminary data.</text>
</comment>
<feature type="transmembrane region" description="Helical" evidence="5">
    <location>
        <begin position="281"/>
        <end position="302"/>
    </location>
</feature>
<keyword evidence="4 5" id="KW-0472">Membrane</keyword>
<reference evidence="7 8" key="1">
    <citation type="journal article" date="2016" name="Environ. Microbiol.">
        <title>New Methyloceanibacter diversity from North Sea sediments includes methanotroph containing solely the soluble methane monooxygenase.</title>
        <authorList>
            <person name="Vekeman B."/>
            <person name="Kerckhof F.M."/>
            <person name="Cremers G."/>
            <person name="de Vos P."/>
            <person name="Vandamme P."/>
            <person name="Boon N."/>
            <person name="Op den Camp H.J."/>
            <person name="Heylen K."/>
        </authorList>
    </citation>
    <scope>NUCLEOTIDE SEQUENCE [LARGE SCALE GENOMIC DNA]</scope>
    <source>
        <strain evidence="7 8">R-67175</strain>
    </source>
</reference>
<protein>
    <recommendedName>
        <fullName evidence="6">O-antigen ligase-related domain-containing protein</fullName>
    </recommendedName>
</protein>
<organism evidence="7 8">
    <name type="scientific">Methyloceanibacter superfactus</name>
    <dbReference type="NCBI Taxonomy" id="1774969"/>
    <lineage>
        <taxon>Bacteria</taxon>
        <taxon>Pseudomonadati</taxon>
        <taxon>Pseudomonadota</taxon>
        <taxon>Alphaproteobacteria</taxon>
        <taxon>Hyphomicrobiales</taxon>
        <taxon>Hyphomicrobiaceae</taxon>
        <taxon>Methyloceanibacter</taxon>
    </lineage>
</organism>
<keyword evidence="2 5" id="KW-0812">Transmembrane</keyword>
<evidence type="ECO:0000256" key="5">
    <source>
        <dbReference type="SAM" id="Phobius"/>
    </source>
</evidence>
<evidence type="ECO:0000256" key="2">
    <source>
        <dbReference type="ARBA" id="ARBA00022692"/>
    </source>
</evidence>
<evidence type="ECO:0000259" key="6">
    <source>
        <dbReference type="Pfam" id="PF04932"/>
    </source>
</evidence>
<sequence>MVAGFLIASSFLLGDPRETRVLAKSALAGLVLGVAFLLLELVFDEPIKRYIANHVILLFDLAPKKVVIVDGEIVDVKASVLNRNVTSLVLLLIPGLMFTSALAARTRRHAVLAALVLAAAICVLISESGTSLVAFSLGALVLGASALSLKATRVGLMVAWTIAMVFAVPLSALPYDLGWNRWTWLPPASVAARFYIWKHMADEVWKTPIMGVGIRGARGLKLQLPADPKMLREANPVADGRRVPHPHNIFLQIWLELGAIGAALALGLGLVALWQIGTLPALVQAGANGLFAAGAAVGASGFDLWQTWLFASYVFAWAAILLAKRLAAVALNDQMSPGA</sequence>
<dbReference type="InterPro" id="IPR007016">
    <property type="entry name" value="O-antigen_ligase-rel_domated"/>
</dbReference>
<dbReference type="AlphaFoldDB" id="A0A1E3W1Z2"/>
<gene>
    <name evidence="7" type="ORF">AUC69_09160</name>
</gene>
<keyword evidence="8" id="KW-1185">Reference proteome</keyword>
<feature type="transmembrane region" description="Helical" evidence="5">
    <location>
        <begin position="308"/>
        <end position="327"/>
    </location>
</feature>
<feature type="transmembrane region" description="Helical" evidence="5">
    <location>
        <begin position="21"/>
        <end position="43"/>
    </location>
</feature>
<dbReference type="PANTHER" id="PTHR37422">
    <property type="entry name" value="TEICHURONIC ACID BIOSYNTHESIS PROTEIN TUAE"/>
    <property type="match status" value="1"/>
</dbReference>
<evidence type="ECO:0000256" key="4">
    <source>
        <dbReference type="ARBA" id="ARBA00023136"/>
    </source>
</evidence>
<evidence type="ECO:0000313" key="7">
    <source>
        <dbReference type="EMBL" id="ODR99759.1"/>
    </source>
</evidence>
<accession>A0A1E3W1Z2</accession>
<keyword evidence="3 5" id="KW-1133">Transmembrane helix</keyword>
<dbReference type="Proteomes" id="UP000094472">
    <property type="component" value="Unassembled WGS sequence"/>
</dbReference>